<evidence type="ECO:0000256" key="1">
    <source>
        <dbReference type="ARBA" id="ARBA00007074"/>
    </source>
</evidence>
<evidence type="ECO:0000256" key="4">
    <source>
        <dbReference type="ARBA" id="ARBA00022807"/>
    </source>
</evidence>
<dbReference type="AlphaFoldDB" id="A0A3M2L580"/>
<organism evidence="7 8">
    <name type="scientific">Nocardia stercoris</name>
    <dbReference type="NCBI Taxonomy" id="2483361"/>
    <lineage>
        <taxon>Bacteria</taxon>
        <taxon>Bacillati</taxon>
        <taxon>Actinomycetota</taxon>
        <taxon>Actinomycetes</taxon>
        <taxon>Mycobacteriales</taxon>
        <taxon>Nocardiaceae</taxon>
        <taxon>Nocardia</taxon>
    </lineage>
</organism>
<comment type="caution">
    <text evidence="7">The sequence shown here is derived from an EMBL/GenBank/DDBJ whole genome shotgun (WGS) entry which is preliminary data.</text>
</comment>
<name>A0A3M2L580_9NOCA</name>
<keyword evidence="5" id="KW-0732">Signal</keyword>
<dbReference type="InterPro" id="IPR038765">
    <property type="entry name" value="Papain-like_cys_pep_sf"/>
</dbReference>
<gene>
    <name evidence="7" type="ORF">EBN03_25175</name>
</gene>
<keyword evidence="4" id="KW-0788">Thiol protease</keyword>
<dbReference type="OrthoDB" id="5177647at2"/>
<dbReference type="EMBL" id="RFFH01000013">
    <property type="protein sequence ID" value="RMI29688.1"/>
    <property type="molecule type" value="Genomic_DNA"/>
</dbReference>
<proteinExistence type="inferred from homology"/>
<dbReference type="GO" id="GO:0006508">
    <property type="term" value="P:proteolysis"/>
    <property type="evidence" value="ECO:0007669"/>
    <property type="project" value="UniProtKB-KW"/>
</dbReference>
<evidence type="ECO:0000256" key="5">
    <source>
        <dbReference type="SAM" id="SignalP"/>
    </source>
</evidence>
<dbReference type="Pfam" id="PF00877">
    <property type="entry name" value="NLPC_P60"/>
    <property type="match status" value="1"/>
</dbReference>
<dbReference type="Gene3D" id="3.90.1720.10">
    <property type="entry name" value="endopeptidase domain like (from Nostoc punctiforme)"/>
    <property type="match status" value="1"/>
</dbReference>
<evidence type="ECO:0000313" key="8">
    <source>
        <dbReference type="Proteomes" id="UP000279275"/>
    </source>
</evidence>
<protein>
    <submittedName>
        <fullName evidence="7">NlpC/P60 family protein</fullName>
    </submittedName>
</protein>
<dbReference type="InterPro" id="IPR051794">
    <property type="entry name" value="PG_Endopeptidase_C40"/>
</dbReference>
<keyword evidence="3" id="KW-0378">Hydrolase</keyword>
<accession>A0A3M2L580</accession>
<feature type="domain" description="NlpC/P60" evidence="6">
    <location>
        <begin position="72"/>
        <end position="185"/>
    </location>
</feature>
<keyword evidence="8" id="KW-1185">Reference proteome</keyword>
<comment type="similarity">
    <text evidence="1">Belongs to the peptidase C40 family.</text>
</comment>
<dbReference type="PANTHER" id="PTHR47359:SF3">
    <property type="entry name" value="NLP_P60 DOMAIN-CONTAINING PROTEIN-RELATED"/>
    <property type="match status" value="1"/>
</dbReference>
<dbReference type="InterPro" id="IPR000064">
    <property type="entry name" value="NLP_P60_dom"/>
</dbReference>
<keyword evidence="2" id="KW-0645">Protease</keyword>
<feature type="signal peptide" evidence="5">
    <location>
        <begin position="1"/>
        <end position="36"/>
    </location>
</feature>
<dbReference type="RefSeq" id="WP_122190587.1">
    <property type="nucleotide sequence ID" value="NZ_RFFH01000013.1"/>
</dbReference>
<evidence type="ECO:0000256" key="2">
    <source>
        <dbReference type="ARBA" id="ARBA00022670"/>
    </source>
</evidence>
<dbReference type="PANTHER" id="PTHR47359">
    <property type="entry name" value="PEPTIDOGLYCAN DL-ENDOPEPTIDASE CWLO"/>
    <property type="match status" value="1"/>
</dbReference>
<dbReference type="PROSITE" id="PS51935">
    <property type="entry name" value="NLPC_P60"/>
    <property type="match status" value="1"/>
</dbReference>
<reference evidence="7 8" key="1">
    <citation type="submission" date="2018-10" db="EMBL/GenBank/DDBJ databases">
        <title>Isolation from cow dung.</title>
        <authorList>
            <person name="Ling L."/>
        </authorList>
    </citation>
    <scope>NUCLEOTIDE SEQUENCE [LARGE SCALE GENOMIC DNA]</scope>
    <source>
        <strain evidence="7 8">NEAU-LL90</strain>
    </source>
</reference>
<dbReference type="GO" id="GO:0008234">
    <property type="term" value="F:cysteine-type peptidase activity"/>
    <property type="evidence" value="ECO:0007669"/>
    <property type="project" value="UniProtKB-KW"/>
</dbReference>
<evidence type="ECO:0000259" key="6">
    <source>
        <dbReference type="PROSITE" id="PS51935"/>
    </source>
</evidence>
<evidence type="ECO:0000256" key="3">
    <source>
        <dbReference type="ARBA" id="ARBA00022801"/>
    </source>
</evidence>
<evidence type="ECO:0000313" key="7">
    <source>
        <dbReference type="EMBL" id="RMI29688.1"/>
    </source>
</evidence>
<dbReference type="SUPFAM" id="SSF54001">
    <property type="entry name" value="Cysteine proteinases"/>
    <property type="match status" value="1"/>
</dbReference>
<dbReference type="Proteomes" id="UP000279275">
    <property type="component" value="Unassembled WGS sequence"/>
</dbReference>
<feature type="chain" id="PRO_5038489239" evidence="5">
    <location>
        <begin position="37"/>
        <end position="185"/>
    </location>
</feature>
<sequence>MSNNGGEYRKRRSAPRRRRRAPIIALVLLGITPITATQVDAQTIVIPGIGVFDIPDFLAPQNQVAPPPDADKPAAEIAIEAARSKIGSGYSGGGNGPDYFDCSGLVQWAYRQAGVDLPRTSYEQLAVGTPVSLDELEPGDLVSFYGGGHSGLYDGNHQVVHASTGGRGVEVSDISEMPFAGARRY</sequence>